<organism evidence="1 2">
    <name type="scientific">Brucella intermedia GD04153</name>
    <dbReference type="NCBI Taxonomy" id="2975438"/>
    <lineage>
        <taxon>Bacteria</taxon>
        <taxon>Pseudomonadati</taxon>
        <taxon>Pseudomonadota</taxon>
        <taxon>Alphaproteobacteria</taxon>
        <taxon>Hyphomicrobiales</taxon>
        <taxon>Brucellaceae</taxon>
        <taxon>Brucella/Ochrobactrum group</taxon>
        <taxon>Brucella</taxon>
    </lineage>
</organism>
<proteinExistence type="predicted"/>
<evidence type="ECO:0000313" key="1">
    <source>
        <dbReference type="EMBL" id="MDH0126672.1"/>
    </source>
</evidence>
<dbReference type="SUPFAM" id="SSF53448">
    <property type="entry name" value="Nucleotide-diphospho-sugar transferases"/>
    <property type="match status" value="1"/>
</dbReference>
<comment type="caution">
    <text evidence="1">The sequence shown here is derived from an EMBL/GenBank/DDBJ whole genome shotgun (WGS) entry which is preliminary data.</text>
</comment>
<reference evidence="1" key="1">
    <citation type="submission" date="2022-09" db="EMBL/GenBank/DDBJ databases">
        <title>Intensive care unit water sources are persistently colonized with multi-drug resistant bacteria and are the site of extensive horizontal gene transfer of antibiotic resistance genes.</title>
        <authorList>
            <person name="Diorio-Toth L."/>
        </authorList>
    </citation>
    <scope>NUCLEOTIDE SEQUENCE</scope>
    <source>
        <strain evidence="1">GD04153</strain>
    </source>
</reference>
<name>A0AA42H4X9_9HYPH</name>
<gene>
    <name evidence="1" type="ORF">N7376_22100</name>
</gene>
<dbReference type="Proteomes" id="UP001158087">
    <property type="component" value="Unassembled WGS sequence"/>
</dbReference>
<dbReference type="CDD" id="cd00761">
    <property type="entry name" value="Glyco_tranf_GTA_type"/>
    <property type="match status" value="1"/>
</dbReference>
<dbReference type="AlphaFoldDB" id="A0AA42H4X9"/>
<evidence type="ECO:0008006" key="3">
    <source>
        <dbReference type="Google" id="ProtNLM"/>
    </source>
</evidence>
<evidence type="ECO:0000313" key="2">
    <source>
        <dbReference type="Proteomes" id="UP001158087"/>
    </source>
</evidence>
<dbReference type="EMBL" id="JAODYY010000015">
    <property type="protein sequence ID" value="MDH0126672.1"/>
    <property type="molecule type" value="Genomic_DNA"/>
</dbReference>
<protein>
    <recommendedName>
        <fullName evidence="3">Glycosyltransferase</fullName>
    </recommendedName>
</protein>
<dbReference type="Gene3D" id="3.90.550.10">
    <property type="entry name" value="Spore Coat Polysaccharide Biosynthesis Protein SpsA, Chain A"/>
    <property type="match status" value="1"/>
</dbReference>
<accession>A0AA42H4X9</accession>
<sequence>MQVTINGIPYVPASSTGGQIGIAITTHNRADVLAKALAEHEKHRPAGSVFVVVDDGSKQPVSVPEWVKMVRNDVSQGIVSAKNACLRELIAAGCTEFFLWDDDAWPIADNWHQPYINSPEPHLAYQFLDLAGPRKLKDITILHQDARHVAYSGQRGVMLYYRRDVIEKIGGFDWVYGRGMYEHSDLAMRIYHAGLSSWAFADVAGSGQLIYSMDEHEAVTRSVSAVDRDALVKRNAEIHNRRRDAGYTAYVPLIEPVNVVLTSMLTEAADPQRGTRLQATPDMLAAWAKSIKGGKAVILADHLDAAPAGAAIAKVEPSNQNPYFLRWLHIYQWLRDHPETEWVWATDGTDVEMLAEPWAHMEPGKLYLGSEHKTLSDQWMLSNHPASHLQTFLKDNGHRLMLNAGLVGGDRETVMAFAHDMVKDWHSLASRRFWNVERAGNEVGDMATFNYIAYSKWAEKIETGPRINTVFKTEGVGREYAWFRHK</sequence>
<dbReference type="InterPro" id="IPR029044">
    <property type="entry name" value="Nucleotide-diphossugar_trans"/>
</dbReference>